<dbReference type="EMBL" id="JBFTWV010000169">
    <property type="protein sequence ID" value="KAL2784729.1"/>
    <property type="molecule type" value="Genomic_DNA"/>
</dbReference>
<organism evidence="9 10">
    <name type="scientific">Aspergillus keveii</name>
    <dbReference type="NCBI Taxonomy" id="714993"/>
    <lineage>
        <taxon>Eukaryota</taxon>
        <taxon>Fungi</taxon>
        <taxon>Dikarya</taxon>
        <taxon>Ascomycota</taxon>
        <taxon>Pezizomycotina</taxon>
        <taxon>Eurotiomycetes</taxon>
        <taxon>Eurotiomycetidae</taxon>
        <taxon>Eurotiales</taxon>
        <taxon>Aspergillaceae</taxon>
        <taxon>Aspergillus</taxon>
        <taxon>Aspergillus subgen. Nidulantes</taxon>
    </lineage>
</organism>
<dbReference type="PANTHER" id="PTHR24305">
    <property type="entry name" value="CYTOCHROME P450"/>
    <property type="match status" value="1"/>
</dbReference>
<comment type="caution">
    <text evidence="9">The sequence shown here is derived from an EMBL/GenBank/DDBJ whole genome shotgun (WGS) entry which is preliminary data.</text>
</comment>
<keyword evidence="4 8" id="KW-0479">Metal-binding</keyword>
<dbReference type="PRINTS" id="PR00385">
    <property type="entry name" value="P450"/>
</dbReference>
<dbReference type="PRINTS" id="PR00463">
    <property type="entry name" value="EP450I"/>
</dbReference>
<dbReference type="Gene3D" id="1.10.630.10">
    <property type="entry name" value="Cytochrome P450"/>
    <property type="match status" value="1"/>
</dbReference>
<dbReference type="Pfam" id="PF00067">
    <property type="entry name" value="p450"/>
    <property type="match status" value="1"/>
</dbReference>
<keyword evidence="7 8" id="KW-0503">Monooxygenase</keyword>
<comment type="similarity">
    <text evidence="2 8">Belongs to the cytochrome P450 family.</text>
</comment>
<dbReference type="InterPro" id="IPR002401">
    <property type="entry name" value="Cyt_P450_E_grp-I"/>
</dbReference>
<evidence type="ECO:0000256" key="4">
    <source>
        <dbReference type="ARBA" id="ARBA00022723"/>
    </source>
</evidence>
<dbReference type="InterPro" id="IPR050121">
    <property type="entry name" value="Cytochrome_P450_monoxygenase"/>
</dbReference>
<dbReference type="PANTHER" id="PTHR24305:SF230">
    <property type="entry name" value="P450, PUTATIVE (EUROFUNG)-RELATED"/>
    <property type="match status" value="1"/>
</dbReference>
<sequence length="501" mass="57005">MFEHVDYLDNGLPGLKSSLVVALSTGLLYAVTKALYNIYLHPLRHFPGPRTHAISRIPYFYRACSGTLPFDMLTLHARYGDIVRIAPDELAFSHPDAWKDIMGHKNGLPEMSKAEWFYRALPEEPLHVVNEDSERHKGLRRQLAYAFSEKGIRGQEGVVRGYVDILLGKLREMSGAGMGEPVIISDWYNFTTFDIIGDLAFGQPFGCLEGSAYDGWIKSIFDTGHLGSYLQALTFYPWLRSAIMALVPRSVKEGAQRHKDLAKRKMLQRMAMPGERADLIEGLLKKKDELDLTVEHLISNAEILIIGGSETTASLLSGVTYLLLQNPKAYDKLKNEIRSTFQSQEEINMTSVNKLTYMLACLEEALRMYPPIANGLPRVTPKGGAKVMGEYVPEGTNVSIHQWALYRRADYFTDPNTYHPERFLGDPKFVNDRREGFQPFHFGPRNCIGRNLAYSEMRLILALIIFNFDMSLAEESIDWMDQKNFLMWRKGPLKVYLTTRD</sequence>
<proteinExistence type="inferred from homology"/>
<evidence type="ECO:0000256" key="6">
    <source>
        <dbReference type="ARBA" id="ARBA00023004"/>
    </source>
</evidence>
<dbReference type="InterPro" id="IPR017972">
    <property type="entry name" value="Cyt_P450_CS"/>
</dbReference>
<comment type="cofactor">
    <cofactor evidence="1">
        <name>heme</name>
        <dbReference type="ChEBI" id="CHEBI:30413"/>
    </cofactor>
</comment>
<keyword evidence="6 8" id="KW-0408">Iron</keyword>
<dbReference type="PROSITE" id="PS00086">
    <property type="entry name" value="CYTOCHROME_P450"/>
    <property type="match status" value="1"/>
</dbReference>
<evidence type="ECO:0000313" key="10">
    <source>
        <dbReference type="Proteomes" id="UP001610563"/>
    </source>
</evidence>
<keyword evidence="5 8" id="KW-0560">Oxidoreductase</keyword>
<gene>
    <name evidence="9" type="ORF">BJX66DRAFT_329776</name>
</gene>
<dbReference type="SUPFAM" id="SSF48264">
    <property type="entry name" value="Cytochrome P450"/>
    <property type="match status" value="1"/>
</dbReference>
<keyword evidence="3 8" id="KW-0349">Heme</keyword>
<protein>
    <submittedName>
        <fullName evidence="9">Cytochrome P450</fullName>
    </submittedName>
</protein>
<reference evidence="9 10" key="1">
    <citation type="submission" date="2024-07" db="EMBL/GenBank/DDBJ databases">
        <title>Section-level genome sequencing and comparative genomics of Aspergillus sections Usti and Cavernicolus.</title>
        <authorList>
            <consortium name="Lawrence Berkeley National Laboratory"/>
            <person name="Nybo J.L."/>
            <person name="Vesth T.C."/>
            <person name="Theobald S."/>
            <person name="Frisvad J.C."/>
            <person name="Larsen T.O."/>
            <person name="Kjaerboelling I."/>
            <person name="Rothschild-Mancinelli K."/>
            <person name="Lyhne E.K."/>
            <person name="Kogle M.E."/>
            <person name="Barry K."/>
            <person name="Clum A."/>
            <person name="Na H."/>
            <person name="Ledsgaard L."/>
            <person name="Lin J."/>
            <person name="Lipzen A."/>
            <person name="Kuo A."/>
            <person name="Riley R."/>
            <person name="Mondo S."/>
            <person name="Labutti K."/>
            <person name="Haridas S."/>
            <person name="Pangalinan J."/>
            <person name="Salamov A.A."/>
            <person name="Simmons B.A."/>
            <person name="Magnuson J.K."/>
            <person name="Chen J."/>
            <person name="Drula E."/>
            <person name="Henrissat B."/>
            <person name="Wiebenga A."/>
            <person name="Lubbers R.J."/>
            <person name="Gomes A.C."/>
            <person name="Makela M.R."/>
            <person name="Stajich J."/>
            <person name="Grigoriev I.V."/>
            <person name="Mortensen U.H."/>
            <person name="De Vries R.P."/>
            <person name="Baker S.E."/>
            <person name="Andersen M.R."/>
        </authorList>
    </citation>
    <scope>NUCLEOTIDE SEQUENCE [LARGE SCALE GENOMIC DNA]</scope>
    <source>
        <strain evidence="9 10">CBS 209.92</strain>
    </source>
</reference>
<accession>A0ABR4FNB2</accession>
<evidence type="ECO:0000256" key="7">
    <source>
        <dbReference type="ARBA" id="ARBA00023033"/>
    </source>
</evidence>
<dbReference type="Proteomes" id="UP001610563">
    <property type="component" value="Unassembled WGS sequence"/>
</dbReference>
<evidence type="ECO:0000256" key="5">
    <source>
        <dbReference type="ARBA" id="ARBA00023002"/>
    </source>
</evidence>
<evidence type="ECO:0000256" key="8">
    <source>
        <dbReference type="RuleBase" id="RU000461"/>
    </source>
</evidence>
<dbReference type="InterPro" id="IPR001128">
    <property type="entry name" value="Cyt_P450"/>
</dbReference>
<dbReference type="InterPro" id="IPR036396">
    <property type="entry name" value="Cyt_P450_sf"/>
</dbReference>
<evidence type="ECO:0000256" key="1">
    <source>
        <dbReference type="ARBA" id="ARBA00001971"/>
    </source>
</evidence>
<name>A0ABR4FNB2_9EURO</name>
<keyword evidence="10" id="KW-1185">Reference proteome</keyword>
<evidence type="ECO:0000256" key="2">
    <source>
        <dbReference type="ARBA" id="ARBA00010617"/>
    </source>
</evidence>
<dbReference type="CDD" id="cd11058">
    <property type="entry name" value="CYP60B-like"/>
    <property type="match status" value="1"/>
</dbReference>
<evidence type="ECO:0000256" key="3">
    <source>
        <dbReference type="ARBA" id="ARBA00022617"/>
    </source>
</evidence>
<evidence type="ECO:0000313" key="9">
    <source>
        <dbReference type="EMBL" id="KAL2784729.1"/>
    </source>
</evidence>